<dbReference type="PANTHER" id="PTHR30629:SF2">
    <property type="entry name" value="PROPHAGE INTEGRASE INTS-RELATED"/>
    <property type="match status" value="1"/>
</dbReference>
<dbReference type="SUPFAM" id="SSF56349">
    <property type="entry name" value="DNA breaking-rejoining enzymes"/>
    <property type="match status" value="1"/>
</dbReference>
<evidence type="ECO:0000313" key="8">
    <source>
        <dbReference type="EMBL" id="PZR55294.1"/>
    </source>
</evidence>
<feature type="domain" description="Core-binding (CB)" evidence="7">
    <location>
        <begin position="116"/>
        <end position="198"/>
    </location>
</feature>
<keyword evidence="3 5" id="KW-0238">DNA-binding</keyword>
<dbReference type="GO" id="GO:0006310">
    <property type="term" value="P:DNA recombination"/>
    <property type="evidence" value="ECO:0007669"/>
    <property type="project" value="UniProtKB-KW"/>
</dbReference>
<name>A0A2W5Y9F9_9MICO</name>
<dbReference type="Gene3D" id="1.10.150.130">
    <property type="match status" value="1"/>
</dbReference>
<evidence type="ECO:0000256" key="5">
    <source>
        <dbReference type="PROSITE-ProRule" id="PRU01248"/>
    </source>
</evidence>
<comment type="caution">
    <text evidence="8">The sequence shown here is derived from an EMBL/GenBank/DDBJ whole genome shotgun (WGS) entry which is preliminary data.</text>
</comment>
<evidence type="ECO:0000256" key="1">
    <source>
        <dbReference type="ARBA" id="ARBA00008857"/>
    </source>
</evidence>
<dbReference type="PANTHER" id="PTHR30629">
    <property type="entry name" value="PROPHAGE INTEGRASE"/>
    <property type="match status" value="1"/>
</dbReference>
<dbReference type="InterPro" id="IPR010998">
    <property type="entry name" value="Integrase_recombinase_N"/>
</dbReference>
<evidence type="ECO:0000256" key="4">
    <source>
        <dbReference type="ARBA" id="ARBA00023172"/>
    </source>
</evidence>
<dbReference type="Pfam" id="PF14659">
    <property type="entry name" value="Phage_int_SAM_3"/>
    <property type="match status" value="1"/>
</dbReference>
<proteinExistence type="inferred from homology"/>
<accession>A0A2W5Y9F9</accession>
<dbReference type="InterPro" id="IPR002104">
    <property type="entry name" value="Integrase_catalytic"/>
</dbReference>
<organism evidence="8 9">
    <name type="scientific">Xylanimonas oleitrophica</name>
    <dbReference type="NCBI Taxonomy" id="2607479"/>
    <lineage>
        <taxon>Bacteria</taxon>
        <taxon>Bacillati</taxon>
        <taxon>Actinomycetota</taxon>
        <taxon>Actinomycetes</taxon>
        <taxon>Micrococcales</taxon>
        <taxon>Promicromonosporaceae</taxon>
        <taxon>Xylanimonas</taxon>
    </lineage>
</organism>
<keyword evidence="9" id="KW-1185">Reference proteome</keyword>
<evidence type="ECO:0000256" key="3">
    <source>
        <dbReference type="ARBA" id="ARBA00023125"/>
    </source>
</evidence>
<dbReference type="PROSITE" id="PS51898">
    <property type="entry name" value="TYR_RECOMBINASE"/>
    <property type="match status" value="1"/>
</dbReference>
<sequence length="457" mass="50865">MHGDIATGHCCRRSTVSKERRVAYGTGSVYPIHDHPDCPPSEWVTDETGKRARVRPPHTCKGHWRGALMAGTTANGTPRRISVYGSSEAEVKRKLRVKRREVETHGAPTAGVRASTTVNAWSETWLPIYQTRVTPNTYRTDASIVRKWILPTIGGRRLAELTPADVRTLTRRIIDAGKSTTTAGYAQSVLMRLCKAAALEGHQVPQRVFLVPRPEKAKHDRKDIPLDQARRILKVASLREDYSRWLAGFYGGLRQGEALGMEWDRVDFKAHTMLVSWQMQRLSYKHGCCKKAQPPTCGKRSAASCPARGFAMPDGYEARQAHLTWHWVRPKSRAGERVLPMAPKLEEALLEWRDAGPSPLGLVWARPADGLPWDKHGDGDAWRSIQEQAGARHPAGRLYTGHEMRHTTANLLRAEGTPEEVITAMMGHASLASTQAYLHADMDRARAALLKATAALD</sequence>
<keyword evidence="2" id="KW-0229">DNA integration</keyword>
<feature type="domain" description="Tyr recombinase" evidence="6">
    <location>
        <begin position="219"/>
        <end position="450"/>
    </location>
</feature>
<comment type="similarity">
    <text evidence="1">Belongs to the 'phage' integrase family.</text>
</comment>
<dbReference type="Proteomes" id="UP000248783">
    <property type="component" value="Unassembled WGS sequence"/>
</dbReference>
<dbReference type="InterPro" id="IPR013762">
    <property type="entry name" value="Integrase-like_cat_sf"/>
</dbReference>
<evidence type="ECO:0000313" key="9">
    <source>
        <dbReference type="Proteomes" id="UP000248783"/>
    </source>
</evidence>
<evidence type="ECO:0000256" key="2">
    <source>
        <dbReference type="ARBA" id="ARBA00022908"/>
    </source>
</evidence>
<dbReference type="PROSITE" id="PS51900">
    <property type="entry name" value="CB"/>
    <property type="match status" value="1"/>
</dbReference>
<keyword evidence="4" id="KW-0233">DNA recombination</keyword>
<dbReference type="GO" id="GO:0003677">
    <property type="term" value="F:DNA binding"/>
    <property type="evidence" value="ECO:0007669"/>
    <property type="project" value="UniProtKB-UniRule"/>
</dbReference>
<dbReference type="InterPro" id="IPR044068">
    <property type="entry name" value="CB"/>
</dbReference>
<dbReference type="EMBL" id="QKWH01000001">
    <property type="protein sequence ID" value="PZR55294.1"/>
    <property type="molecule type" value="Genomic_DNA"/>
</dbReference>
<protein>
    <recommendedName>
        <fullName evidence="10">Integrase</fullName>
    </recommendedName>
</protein>
<gene>
    <name evidence="8" type="ORF">DNL40_02675</name>
</gene>
<dbReference type="InterPro" id="IPR050808">
    <property type="entry name" value="Phage_Integrase"/>
</dbReference>
<evidence type="ECO:0000259" key="7">
    <source>
        <dbReference type="PROSITE" id="PS51900"/>
    </source>
</evidence>
<dbReference type="InterPro" id="IPR004107">
    <property type="entry name" value="Integrase_SAM-like_N"/>
</dbReference>
<evidence type="ECO:0008006" key="10">
    <source>
        <dbReference type="Google" id="ProtNLM"/>
    </source>
</evidence>
<dbReference type="Pfam" id="PF00589">
    <property type="entry name" value="Phage_integrase"/>
    <property type="match status" value="1"/>
</dbReference>
<dbReference type="Gene3D" id="1.10.443.10">
    <property type="entry name" value="Intergrase catalytic core"/>
    <property type="match status" value="1"/>
</dbReference>
<dbReference type="GO" id="GO:0015074">
    <property type="term" value="P:DNA integration"/>
    <property type="evidence" value="ECO:0007669"/>
    <property type="project" value="UniProtKB-KW"/>
</dbReference>
<dbReference type="CDD" id="cd01189">
    <property type="entry name" value="INT_ICEBs1_C_like"/>
    <property type="match status" value="1"/>
</dbReference>
<dbReference type="InterPro" id="IPR011010">
    <property type="entry name" value="DNA_brk_join_enz"/>
</dbReference>
<dbReference type="AlphaFoldDB" id="A0A2W5Y9F9"/>
<reference evidence="8 9" key="1">
    <citation type="submission" date="2018-06" db="EMBL/GenBank/DDBJ databases">
        <title>Whole genome sequencing of a novel hydrocarbon degrading bacterial strain, PW21 isolated from oil contaminated produced water sample.</title>
        <authorList>
            <person name="Nagkirti P."/>
            <person name="Shaikh A."/>
            <person name="Gowdaman V."/>
            <person name="Engineer A.E."/>
            <person name="Dagar S."/>
            <person name="Dhakephalkar P.K."/>
        </authorList>
    </citation>
    <scope>NUCLEOTIDE SEQUENCE [LARGE SCALE GENOMIC DNA]</scope>
    <source>
        <strain evidence="8 9">PW21</strain>
    </source>
</reference>
<evidence type="ECO:0000259" key="6">
    <source>
        <dbReference type="PROSITE" id="PS51898"/>
    </source>
</evidence>